<protein>
    <submittedName>
        <fullName evidence="2">Uncharacterized protein</fullName>
    </submittedName>
</protein>
<gene>
    <name evidence="2" type="ORF">IPOD504_LOCUS11512</name>
</gene>
<keyword evidence="3" id="KW-1185">Reference proteome</keyword>
<sequence>MGGGGGGGREEKRGRETTRWHEARTTRPDTAATRRAVNAKKGQAKGKVASRSRWHGSSLVRNWSGCGGRGGKHPTNPPPPPYLNKFIEKKRGESNNQLTSNLIPFATDSKNENLVLQHIVNGRSGVRVCENVIYAARHRVNNGSGGGNEGGGFNSPSVSVSAKFTKTTNRICSIVTHVTIDFSS</sequence>
<accession>A0ABN8IP65</accession>
<feature type="non-terminal residue" evidence="2">
    <location>
        <position position="184"/>
    </location>
</feature>
<dbReference type="Proteomes" id="UP000837857">
    <property type="component" value="Chromosome 28"/>
</dbReference>
<evidence type="ECO:0000313" key="3">
    <source>
        <dbReference type="Proteomes" id="UP000837857"/>
    </source>
</evidence>
<name>A0ABN8IP65_9NEOP</name>
<proteinExistence type="predicted"/>
<dbReference type="EMBL" id="OW152840">
    <property type="protein sequence ID" value="CAH2061864.1"/>
    <property type="molecule type" value="Genomic_DNA"/>
</dbReference>
<feature type="region of interest" description="Disordered" evidence="1">
    <location>
        <begin position="1"/>
        <end position="54"/>
    </location>
</feature>
<feature type="compositionally biased region" description="Basic and acidic residues" evidence="1">
    <location>
        <begin position="8"/>
        <end position="27"/>
    </location>
</feature>
<reference evidence="2" key="1">
    <citation type="submission" date="2022-03" db="EMBL/GenBank/DDBJ databases">
        <authorList>
            <person name="Martin H S."/>
        </authorList>
    </citation>
    <scope>NUCLEOTIDE SEQUENCE</scope>
</reference>
<organism evidence="2 3">
    <name type="scientific">Iphiclides podalirius</name>
    <name type="common">scarce swallowtail</name>
    <dbReference type="NCBI Taxonomy" id="110791"/>
    <lineage>
        <taxon>Eukaryota</taxon>
        <taxon>Metazoa</taxon>
        <taxon>Ecdysozoa</taxon>
        <taxon>Arthropoda</taxon>
        <taxon>Hexapoda</taxon>
        <taxon>Insecta</taxon>
        <taxon>Pterygota</taxon>
        <taxon>Neoptera</taxon>
        <taxon>Endopterygota</taxon>
        <taxon>Lepidoptera</taxon>
        <taxon>Glossata</taxon>
        <taxon>Ditrysia</taxon>
        <taxon>Papilionoidea</taxon>
        <taxon>Papilionidae</taxon>
        <taxon>Papilioninae</taxon>
        <taxon>Iphiclides</taxon>
    </lineage>
</organism>
<evidence type="ECO:0000313" key="2">
    <source>
        <dbReference type="EMBL" id="CAH2061864.1"/>
    </source>
</evidence>
<feature type="compositionally biased region" description="Basic residues" evidence="1">
    <location>
        <begin position="42"/>
        <end position="54"/>
    </location>
</feature>
<evidence type="ECO:0000256" key="1">
    <source>
        <dbReference type="SAM" id="MobiDB-lite"/>
    </source>
</evidence>